<reference evidence="2" key="1">
    <citation type="submission" date="2016-12" db="EMBL/GenBank/DDBJ databases">
        <authorList>
            <person name="Herbold C."/>
        </authorList>
    </citation>
    <scope>NUCLEOTIDE SEQUENCE [LARGE SCALE GENOMIC DNA]</scope>
</reference>
<keyword evidence="2" id="KW-1185">Reference proteome</keyword>
<proteinExistence type="predicted"/>
<sequence length="56" mass="6164">MFPGSDSHRVIGTFSLNPHLVLLPGCPVARLGGPKIIFYHPSPSACIWGDRLFFIQ</sequence>
<dbReference type="Proteomes" id="UP000232412">
    <property type="component" value="Unassembled WGS sequence"/>
</dbReference>
<name>A0A2H1EGT6_9ARCH</name>
<dbReference type="EMBL" id="FRFC01000003">
    <property type="protein sequence ID" value="SHO44855.1"/>
    <property type="molecule type" value="Genomic_DNA"/>
</dbReference>
<gene>
    <name evidence="1" type="ORF">NSIN_20459</name>
</gene>
<evidence type="ECO:0000313" key="1">
    <source>
        <dbReference type="EMBL" id="SHO44855.1"/>
    </source>
</evidence>
<organism evidence="1 2">
    <name type="scientific">Nitrosotalea sinensis</name>
    <dbReference type="NCBI Taxonomy" id="1499975"/>
    <lineage>
        <taxon>Archaea</taxon>
        <taxon>Nitrososphaerota</taxon>
        <taxon>Nitrososphaeria</taxon>
        <taxon>Nitrosotaleales</taxon>
        <taxon>Nitrosotaleaceae</taxon>
        <taxon>Nitrosotalea</taxon>
    </lineage>
</organism>
<protein>
    <submittedName>
        <fullName evidence="1">Uncharacterized protein</fullName>
    </submittedName>
</protein>
<evidence type="ECO:0000313" key="2">
    <source>
        <dbReference type="Proteomes" id="UP000232412"/>
    </source>
</evidence>
<dbReference type="AlphaFoldDB" id="A0A2H1EGT6"/>
<accession>A0A2H1EGT6</accession>